<dbReference type="Proteomes" id="UP000065261">
    <property type="component" value="Chromosome I"/>
</dbReference>
<name>A0A0U2WYV0_9GAMM</name>
<evidence type="ECO:0000259" key="1">
    <source>
        <dbReference type="Pfam" id="PF09722"/>
    </source>
</evidence>
<sequence>MLLLNITFSGFEVSMPSDIQPSANNKFVDILSNGKVNLSSNPLDEIELIQRGLDIKSVEKFRLELDWDIQSFAKAIGTNTRIFERHKKEHKRLNATLSENTFELAHLASTCIDYFENIERWNKWLNTCSLQFSSKTPLTFVNTIAGRRLIRNVVNSLKHGYNA</sequence>
<evidence type="ECO:0000313" key="3">
    <source>
        <dbReference type="Proteomes" id="UP000065261"/>
    </source>
</evidence>
<dbReference type="KEGG" id="ptn:PTRA_a2454"/>
<proteinExistence type="predicted"/>
<gene>
    <name evidence="2" type="ORF">PTRA_a2454</name>
</gene>
<protein>
    <recommendedName>
        <fullName evidence="1">Antitoxin Xre/MbcA/ParS-like toxin-binding domain-containing protein</fullName>
    </recommendedName>
</protein>
<dbReference type="EMBL" id="CP011034">
    <property type="protein sequence ID" value="ALS33544.1"/>
    <property type="molecule type" value="Genomic_DNA"/>
</dbReference>
<accession>A0A0U2WYV0</accession>
<evidence type="ECO:0000313" key="2">
    <source>
        <dbReference type="EMBL" id="ALS33544.1"/>
    </source>
</evidence>
<feature type="domain" description="Antitoxin Xre/MbcA/ParS-like toxin-binding" evidence="1">
    <location>
        <begin position="113"/>
        <end position="160"/>
    </location>
</feature>
<organism evidence="2">
    <name type="scientific">Pseudoalteromonas translucida KMM 520</name>
    <dbReference type="NCBI Taxonomy" id="1315283"/>
    <lineage>
        <taxon>Bacteria</taxon>
        <taxon>Pseudomonadati</taxon>
        <taxon>Pseudomonadota</taxon>
        <taxon>Gammaproteobacteria</taxon>
        <taxon>Alteromonadales</taxon>
        <taxon>Pseudoalteromonadaceae</taxon>
        <taxon>Pseudoalteromonas</taxon>
    </lineage>
</organism>
<dbReference type="AlphaFoldDB" id="A0A0U2WYV0"/>
<dbReference type="InterPro" id="IPR024467">
    <property type="entry name" value="Xre/MbcA/ParS-like_toxin-bd"/>
</dbReference>
<dbReference type="Pfam" id="PF09722">
    <property type="entry name" value="Xre_MbcA_ParS_C"/>
    <property type="match status" value="1"/>
</dbReference>
<reference evidence="2 3" key="1">
    <citation type="submission" date="2015-03" db="EMBL/GenBank/DDBJ databases">
        <authorList>
            <person name="Murphy D."/>
        </authorList>
    </citation>
    <scope>NUCLEOTIDE SEQUENCE [LARGE SCALE GENOMIC DNA]</scope>
    <source>
        <strain evidence="2 3">KMM 520</strain>
    </source>
</reference>
<dbReference type="PATRIC" id="fig|1315283.4.peg.2136"/>